<evidence type="ECO:0000256" key="5">
    <source>
        <dbReference type="ARBA" id="ARBA00023049"/>
    </source>
</evidence>
<evidence type="ECO:0000259" key="8">
    <source>
        <dbReference type="PROSITE" id="PS51864"/>
    </source>
</evidence>
<evidence type="ECO:0000256" key="4">
    <source>
        <dbReference type="ARBA" id="ARBA00022833"/>
    </source>
</evidence>
<gene>
    <name evidence="9" type="ORF">DSTB1V02_LOCUS11288</name>
</gene>
<dbReference type="GO" id="GO:0004222">
    <property type="term" value="F:metalloendopeptidase activity"/>
    <property type="evidence" value="ECO:0007669"/>
    <property type="project" value="UniProtKB-UniRule"/>
</dbReference>
<dbReference type="PANTHER" id="PTHR10127">
    <property type="entry name" value="DISCOIDIN, CUB, EGF, LAMININ , AND ZINC METALLOPROTEASE DOMAIN CONTAINING"/>
    <property type="match status" value="1"/>
</dbReference>
<evidence type="ECO:0000313" key="10">
    <source>
        <dbReference type="Proteomes" id="UP000677054"/>
    </source>
</evidence>
<dbReference type="Proteomes" id="UP000677054">
    <property type="component" value="Unassembled WGS sequence"/>
</dbReference>
<organism evidence="9">
    <name type="scientific">Darwinula stevensoni</name>
    <dbReference type="NCBI Taxonomy" id="69355"/>
    <lineage>
        <taxon>Eukaryota</taxon>
        <taxon>Metazoa</taxon>
        <taxon>Ecdysozoa</taxon>
        <taxon>Arthropoda</taxon>
        <taxon>Crustacea</taxon>
        <taxon>Oligostraca</taxon>
        <taxon>Ostracoda</taxon>
        <taxon>Podocopa</taxon>
        <taxon>Podocopida</taxon>
        <taxon>Darwinulocopina</taxon>
        <taxon>Darwinuloidea</taxon>
        <taxon>Darwinulidae</taxon>
        <taxon>Darwinula</taxon>
    </lineage>
</organism>
<evidence type="ECO:0000256" key="3">
    <source>
        <dbReference type="ARBA" id="ARBA00022801"/>
    </source>
</evidence>
<protein>
    <recommendedName>
        <fullName evidence="7">Metalloendopeptidase</fullName>
        <ecNumber evidence="7">3.4.24.-</ecNumber>
    </recommendedName>
</protein>
<dbReference type="GO" id="GO:0046872">
    <property type="term" value="F:metal ion binding"/>
    <property type="evidence" value="ECO:0007669"/>
    <property type="project" value="UniProtKB-KW"/>
</dbReference>
<dbReference type="GO" id="GO:0006508">
    <property type="term" value="P:proteolysis"/>
    <property type="evidence" value="ECO:0007669"/>
    <property type="project" value="UniProtKB-KW"/>
</dbReference>
<reference evidence="9" key="1">
    <citation type="submission" date="2020-11" db="EMBL/GenBank/DDBJ databases">
        <authorList>
            <person name="Tran Van P."/>
        </authorList>
    </citation>
    <scope>NUCLEOTIDE SEQUENCE</scope>
</reference>
<dbReference type="OrthoDB" id="291007at2759"/>
<proteinExistence type="predicted"/>
<evidence type="ECO:0000256" key="7">
    <source>
        <dbReference type="RuleBase" id="RU361183"/>
    </source>
</evidence>
<dbReference type="AlphaFoldDB" id="A0A7R9FQW1"/>
<sequence>MAYAFEKYSLDEITHLGTEYDYGSVMHYGPYGFAIDPDIPTIVPIFAELGDIGQREGFSDNDILKINRLYECPQH</sequence>
<dbReference type="EMBL" id="LR903125">
    <property type="protein sequence ID" value="CAD7251522.1"/>
    <property type="molecule type" value="Genomic_DNA"/>
</dbReference>
<comment type="caution">
    <text evidence="6">Lacks conserved residue(s) required for the propagation of feature annotation.</text>
</comment>
<dbReference type="SUPFAM" id="SSF55486">
    <property type="entry name" value="Metalloproteases ('zincins'), catalytic domain"/>
    <property type="match status" value="1"/>
</dbReference>
<dbReference type="EMBL" id="CAJPEV010003608">
    <property type="protein sequence ID" value="CAG0900139.1"/>
    <property type="molecule type" value="Genomic_DNA"/>
</dbReference>
<dbReference type="PANTHER" id="PTHR10127:SF780">
    <property type="entry name" value="METALLOENDOPEPTIDASE"/>
    <property type="match status" value="1"/>
</dbReference>
<name>A0A7R9FQW1_9CRUS</name>
<accession>A0A7R9FQW1</accession>
<evidence type="ECO:0000256" key="6">
    <source>
        <dbReference type="PROSITE-ProRule" id="PRU01211"/>
    </source>
</evidence>
<keyword evidence="5 7" id="KW-0482">Metalloprotease</keyword>
<dbReference type="InterPro" id="IPR001506">
    <property type="entry name" value="Peptidase_M12A"/>
</dbReference>
<keyword evidence="2 7" id="KW-0479">Metal-binding</keyword>
<keyword evidence="1 7" id="KW-0645">Protease</keyword>
<dbReference type="PRINTS" id="PR00480">
    <property type="entry name" value="ASTACIN"/>
</dbReference>
<evidence type="ECO:0000313" key="9">
    <source>
        <dbReference type="EMBL" id="CAD7251522.1"/>
    </source>
</evidence>
<evidence type="ECO:0000256" key="2">
    <source>
        <dbReference type="ARBA" id="ARBA00022723"/>
    </source>
</evidence>
<evidence type="ECO:0000256" key="1">
    <source>
        <dbReference type="ARBA" id="ARBA00022670"/>
    </source>
</evidence>
<dbReference type="PROSITE" id="PS51864">
    <property type="entry name" value="ASTACIN"/>
    <property type="match status" value="1"/>
</dbReference>
<keyword evidence="10" id="KW-1185">Reference proteome</keyword>
<dbReference type="Pfam" id="PF01400">
    <property type="entry name" value="Astacin"/>
    <property type="match status" value="1"/>
</dbReference>
<keyword evidence="4 7" id="KW-0862">Zinc</keyword>
<feature type="domain" description="Peptidase M12A" evidence="8">
    <location>
        <begin position="1"/>
        <end position="73"/>
    </location>
</feature>
<dbReference type="InterPro" id="IPR024079">
    <property type="entry name" value="MetalloPept_cat_dom_sf"/>
</dbReference>
<dbReference type="EC" id="3.4.24.-" evidence="7"/>
<keyword evidence="3 7" id="KW-0378">Hydrolase</keyword>
<comment type="cofactor">
    <cofactor evidence="7">
        <name>Zn(2+)</name>
        <dbReference type="ChEBI" id="CHEBI:29105"/>
    </cofactor>
    <text evidence="7">Binds 1 zinc ion per subunit.</text>
</comment>
<dbReference type="Gene3D" id="3.40.390.10">
    <property type="entry name" value="Collagenase (Catalytic Domain)"/>
    <property type="match status" value="1"/>
</dbReference>